<gene>
    <name evidence="1" type="ORF">FWK35_00035681</name>
</gene>
<protein>
    <submittedName>
        <fullName evidence="1">RT RNaseH 2 domain-containing protein</fullName>
    </submittedName>
</protein>
<organism evidence="1 2">
    <name type="scientific">Aphis craccivora</name>
    <name type="common">Cowpea aphid</name>
    <dbReference type="NCBI Taxonomy" id="307492"/>
    <lineage>
        <taxon>Eukaryota</taxon>
        <taxon>Metazoa</taxon>
        <taxon>Ecdysozoa</taxon>
        <taxon>Arthropoda</taxon>
        <taxon>Hexapoda</taxon>
        <taxon>Insecta</taxon>
        <taxon>Pterygota</taxon>
        <taxon>Neoptera</taxon>
        <taxon>Paraneoptera</taxon>
        <taxon>Hemiptera</taxon>
        <taxon>Sternorrhyncha</taxon>
        <taxon>Aphidomorpha</taxon>
        <taxon>Aphidoidea</taxon>
        <taxon>Aphididae</taxon>
        <taxon>Aphidini</taxon>
        <taxon>Aphis</taxon>
        <taxon>Aphis</taxon>
    </lineage>
</organism>
<evidence type="ECO:0000313" key="2">
    <source>
        <dbReference type="Proteomes" id="UP000478052"/>
    </source>
</evidence>
<dbReference type="Gene3D" id="2.20.25.240">
    <property type="match status" value="1"/>
</dbReference>
<comment type="caution">
    <text evidence="1">The sequence shown here is derived from an EMBL/GenBank/DDBJ whole genome shotgun (WGS) entry which is preliminary data.</text>
</comment>
<dbReference type="Proteomes" id="UP000478052">
    <property type="component" value="Unassembled WGS sequence"/>
</dbReference>
<reference evidence="1 2" key="1">
    <citation type="submission" date="2019-08" db="EMBL/GenBank/DDBJ databases">
        <title>Whole genome of Aphis craccivora.</title>
        <authorList>
            <person name="Voronova N.V."/>
            <person name="Shulinski R.S."/>
            <person name="Bandarenka Y.V."/>
            <person name="Zhorov D.G."/>
            <person name="Warner D."/>
        </authorList>
    </citation>
    <scope>NUCLEOTIDE SEQUENCE [LARGE SCALE GENOMIC DNA]</scope>
    <source>
        <strain evidence="1">180601</strain>
        <tissue evidence="1">Whole Body</tissue>
    </source>
</reference>
<dbReference type="EMBL" id="VUJU01011078">
    <property type="protein sequence ID" value="KAF0712045.1"/>
    <property type="molecule type" value="Genomic_DNA"/>
</dbReference>
<dbReference type="AlphaFoldDB" id="A0A6G0VXX4"/>
<proteinExistence type="predicted"/>
<sequence>MAEQFMLQHEKCLKIISNFKFRKINWRLSSGEVKWRCTVKTCRAFLKTVEDDDRITEQSLNHNHESMSDQNYQKQFVTGVVKRKVTEDICTKPNKIFCNGIKNIATEHLQVSDVRNIKRNIYNAKRKILPPFPKSIEEIQLILDELNTAFLTHK</sequence>
<keyword evidence="2" id="KW-1185">Reference proteome</keyword>
<name>A0A6G0VXX4_APHCR</name>
<accession>A0A6G0VXX4</accession>
<dbReference type="OrthoDB" id="6616947at2759"/>
<evidence type="ECO:0000313" key="1">
    <source>
        <dbReference type="EMBL" id="KAF0712045.1"/>
    </source>
</evidence>